<dbReference type="EMBL" id="KV427615">
    <property type="protein sequence ID" value="KZT08389.1"/>
    <property type="molecule type" value="Genomic_DNA"/>
</dbReference>
<dbReference type="InParanoid" id="A0A165F4T6"/>
<dbReference type="AlphaFoldDB" id="A0A165F4T6"/>
<protein>
    <submittedName>
        <fullName evidence="2">Uncharacterized protein</fullName>
    </submittedName>
</protein>
<sequence length="171" mass="18113">MAEGSGEANANRTGTAVPKKGKSRCAFGGEHAPGVKHKVEVVAGAIVGVREAKAPADGEHIRSVWTARRLMASRMHLPMPDDADGSGNQGHVASALMVEMLFLHPLFVGSSSPAPLLVPPESPALLSSLLLLLPPFRPQNHALTRRPRRPRDLSLVLGEPPITPLTPAITR</sequence>
<evidence type="ECO:0000256" key="1">
    <source>
        <dbReference type="SAM" id="MobiDB-lite"/>
    </source>
</evidence>
<evidence type="ECO:0000313" key="2">
    <source>
        <dbReference type="EMBL" id="KZT08389.1"/>
    </source>
</evidence>
<dbReference type="Proteomes" id="UP000076871">
    <property type="component" value="Unassembled WGS sequence"/>
</dbReference>
<keyword evidence="3" id="KW-1185">Reference proteome</keyword>
<feature type="region of interest" description="Disordered" evidence="1">
    <location>
        <begin position="1"/>
        <end position="30"/>
    </location>
</feature>
<reference evidence="2 3" key="1">
    <citation type="journal article" date="2016" name="Mol. Biol. Evol.">
        <title>Comparative Genomics of Early-Diverging Mushroom-Forming Fungi Provides Insights into the Origins of Lignocellulose Decay Capabilities.</title>
        <authorList>
            <person name="Nagy L.G."/>
            <person name="Riley R."/>
            <person name="Tritt A."/>
            <person name="Adam C."/>
            <person name="Daum C."/>
            <person name="Floudas D."/>
            <person name="Sun H."/>
            <person name="Yadav J.S."/>
            <person name="Pangilinan J."/>
            <person name="Larsson K.H."/>
            <person name="Matsuura K."/>
            <person name="Barry K."/>
            <person name="Labutti K."/>
            <person name="Kuo R."/>
            <person name="Ohm R.A."/>
            <person name="Bhattacharya S.S."/>
            <person name="Shirouzu T."/>
            <person name="Yoshinaga Y."/>
            <person name="Martin F.M."/>
            <person name="Grigoriev I.V."/>
            <person name="Hibbett D.S."/>
        </authorList>
    </citation>
    <scope>NUCLEOTIDE SEQUENCE [LARGE SCALE GENOMIC DNA]</scope>
    <source>
        <strain evidence="2 3">93-53</strain>
    </source>
</reference>
<dbReference type="GeneID" id="63829362"/>
<organism evidence="2 3">
    <name type="scientific">Laetiporus sulphureus 93-53</name>
    <dbReference type="NCBI Taxonomy" id="1314785"/>
    <lineage>
        <taxon>Eukaryota</taxon>
        <taxon>Fungi</taxon>
        <taxon>Dikarya</taxon>
        <taxon>Basidiomycota</taxon>
        <taxon>Agaricomycotina</taxon>
        <taxon>Agaricomycetes</taxon>
        <taxon>Polyporales</taxon>
        <taxon>Laetiporus</taxon>
    </lineage>
</organism>
<dbReference type="RefSeq" id="XP_040766129.1">
    <property type="nucleotide sequence ID" value="XM_040912334.1"/>
</dbReference>
<proteinExistence type="predicted"/>
<evidence type="ECO:0000313" key="3">
    <source>
        <dbReference type="Proteomes" id="UP000076871"/>
    </source>
</evidence>
<name>A0A165F4T6_9APHY</name>
<gene>
    <name evidence="2" type="ORF">LAESUDRAFT_757626</name>
</gene>
<accession>A0A165F4T6</accession>